<dbReference type="EMBL" id="OB660039">
    <property type="protein sequence ID" value="CAD7222228.1"/>
    <property type="molecule type" value="Genomic_DNA"/>
</dbReference>
<proteinExistence type="predicted"/>
<dbReference type="AlphaFoldDB" id="A0A7R8W008"/>
<organism evidence="1">
    <name type="scientific">Cyprideis torosa</name>
    <dbReference type="NCBI Taxonomy" id="163714"/>
    <lineage>
        <taxon>Eukaryota</taxon>
        <taxon>Metazoa</taxon>
        <taxon>Ecdysozoa</taxon>
        <taxon>Arthropoda</taxon>
        <taxon>Crustacea</taxon>
        <taxon>Oligostraca</taxon>
        <taxon>Ostracoda</taxon>
        <taxon>Podocopa</taxon>
        <taxon>Podocopida</taxon>
        <taxon>Cytherocopina</taxon>
        <taxon>Cytheroidea</taxon>
        <taxon>Cytherideidae</taxon>
        <taxon>Cyprideis</taxon>
    </lineage>
</organism>
<name>A0A7R8W008_9CRUS</name>
<gene>
    <name evidence="1" type="ORF">CTOB1V02_LOCUS242</name>
</gene>
<sequence length="75" mass="8544">MLAKEGTLPTDVFRDPRGGFARVHEVKDMTTNVTYAGKIIPKSRITKQHHKEKDFDAVPWLETLDKSSEQTFANL</sequence>
<reference evidence="1" key="1">
    <citation type="submission" date="2020-11" db="EMBL/GenBank/DDBJ databases">
        <authorList>
            <person name="Tran Van P."/>
        </authorList>
    </citation>
    <scope>NUCLEOTIDE SEQUENCE</scope>
</reference>
<accession>A0A7R8W008</accession>
<evidence type="ECO:0000313" key="1">
    <source>
        <dbReference type="EMBL" id="CAD7222228.1"/>
    </source>
</evidence>
<protein>
    <submittedName>
        <fullName evidence="1">Uncharacterized protein</fullName>
    </submittedName>
</protein>
<dbReference type="OrthoDB" id="408964at2759"/>
<dbReference type="Gene3D" id="3.30.200.20">
    <property type="entry name" value="Phosphorylase Kinase, domain 1"/>
    <property type="match status" value="1"/>
</dbReference>